<keyword evidence="6" id="KW-0103">Bromodomain</keyword>
<dbReference type="Gene3D" id="3.40.50.300">
    <property type="entry name" value="P-loop containing nucleotide triphosphate hydrolases"/>
    <property type="match status" value="2"/>
</dbReference>
<evidence type="ECO:0000256" key="5">
    <source>
        <dbReference type="ARBA" id="ARBA00022840"/>
    </source>
</evidence>
<dbReference type="InterPro" id="IPR003959">
    <property type="entry name" value="ATPase_AAA_core"/>
</dbReference>
<keyword evidence="7" id="KW-0539">Nucleus</keyword>
<feature type="compositionally biased region" description="Acidic residues" evidence="8">
    <location>
        <begin position="328"/>
        <end position="338"/>
    </location>
</feature>
<feature type="compositionally biased region" description="Acidic residues" evidence="8">
    <location>
        <begin position="269"/>
        <end position="279"/>
    </location>
</feature>
<keyword evidence="3" id="KW-0547">Nucleotide-binding</keyword>
<keyword evidence="5" id="KW-0067">ATP-binding</keyword>
<comment type="caution">
    <text evidence="10">The sequence shown here is derived from an EMBL/GenBank/DDBJ whole genome shotgun (WGS) entry which is preliminary data.</text>
</comment>
<dbReference type="FunFam" id="3.40.50.300:FF:000061">
    <property type="entry name" value="ATPase family, AAA domain-containing 2"/>
    <property type="match status" value="1"/>
</dbReference>
<dbReference type="FunFam" id="3.40.50.300:FF:001218">
    <property type="entry name" value="AAA family ATPase, putative"/>
    <property type="match status" value="1"/>
</dbReference>
<name>A0AAN9U6I4_9PEZI</name>
<evidence type="ECO:0000256" key="3">
    <source>
        <dbReference type="ARBA" id="ARBA00022741"/>
    </source>
</evidence>
<feature type="compositionally biased region" description="Basic and acidic residues" evidence="8">
    <location>
        <begin position="225"/>
        <end position="245"/>
    </location>
</feature>
<comment type="similarity">
    <text evidence="2">Belongs to the AAA ATPase family.</text>
</comment>
<evidence type="ECO:0000256" key="7">
    <source>
        <dbReference type="ARBA" id="ARBA00023242"/>
    </source>
</evidence>
<evidence type="ECO:0000256" key="8">
    <source>
        <dbReference type="SAM" id="MobiDB-lite"/>
    </source>
</evidence>
<dbReference type="GO" id="GO:0005524">
    <property type="term" value="F:ATP binding"/>
    <property type="evidence" value="ECO:0007669"/>
    <property type="project" value="UniProtKB-KW"/>
</dbReference>
<evidence type="ECO:0000256" key="4">
    <source>
        <dbReference type="ARBA" id="ARBA00022801"/>
    </source>
</evidence>
<feature type="compositionally biased region" description="Low complexity" evidence="8">
    <location>
        <begin position="533"/>
        <end position="542"/>
    </location>
</feature>
<dbReference type="InterPro" id="IPR045199">
    <property type="entry name" value="ATAD2-like"/>
</dbReference>
<feature type="compositionally biased region" description="Polar residues" evidence="8">
    <location>
        <begin position="1470"/>
        <end position="1482"/>
    </location>
</feature>
<dbReference type="GO" id="GO:0003682">
    <property type="term" value="F:chromatin binding"/>
    <property type="evidence" value="ECO:0007669"/>
    <property type="project" value="TreeGrafter"/>
</dbReference>
<feature type="domain" description="AAA+ ATPase" evidence="9">
    <location>
        <begin position="921"/>
        <end position="1054"/>
    </location>
</feature>
<evidence type="ECO:0000259" key="9">
    <source>
        <dbReference type="SMART" id="SM00382"/>
    </source>
</evidence>
<comment type="subcellular location">
    <subcellularLocation>
        <location evidence="1">Nucleus</location>
    </subcellularLocation>
</comment>
<dbReference type="InterPro" id="IPR041569">
    <property type="entry name" value="AAA_lid_3"/>
</dbReference>
<dbReference type="GO" id="GO:0042393">
    <property type="term" value="F:histone binding"/>
    <property type="evidence" value="ECO:0007669"/>
    <property type="project" value="TreeGrafter"/>
</dbReference>
<keyword evidence="4" id="KW-0378">Hydrolase</keyword>
<feature type="region of interest" description="Disordered" evidence="8">
    <location>
        <begin position="494"/>
        <end position="542"/>
    </location>
</feature>
<evidence type="ECO:0000313" key="11">
    <source>
        <dbReference type="Proteomes" id="UP001320420"/>
    </source>
</evidence>
<evidence type="ECO:0000256" key="6">
    <source>
        <dbReference type="ARBA" id="ARBA00023117"/>
    </source>
</evidence>
<dbReference type="GO" id="GO:0045815">
    <property type="term" value="P:transcription initiation-coupled chromatin remodeling"/>
    <property type="evidence" value="ECO:0007669"/>
    <property type="project" value="TreeGrafter"/>
</dbReference>
<evidence type="ECO:0000256" key="2">
    <source>
        <dbReference type="ARBA" id="ARBA00006914"/>
    </source>
</evidence>
<dbReference type="Proteomes" id="UP001320420">
    <property type="component" value="Unassembled WGS sequence"/>
</dbReference>
<feature type="compositionally biased region" description="Basic residues" evidence="8">
    <location>
        <begin position="134"/>
        <end position="144"/>
    </location>
</feature>
<feature type="compositionally biased region" description="Basic and acidic residues" evidence="8">
    <location>
        <begin position="398"/>
        <end position="408"/>
    </location>
</feature>
<evidence type="ECO:0000313" key="10">
    <source>
        <dbReference type="EMBL" id="KAK7739625.1"/>
    </source>
</evidence>
<reference evidence="10 11" key="1">
    <citation type="submission" date="2024-02" db="EMBL/GenBank/DDBJ databases">
        <title>De novo assembly and annotation of 12 fungi associated with fruit tree decline syndrome in Ontario, Canada.</title>
        <authorList>
            <person name="Sulman M."/>
            <person name="Ellouze W."/>
            <person name="Ilyukhin E."/>
        </authorList>
    </citation>
    <scope>NUCLEOTIDE SEQUENCE [LARGE SCALE GENOMIC DNA]</scope>
    <source>
        <strain evidence="10 11">M11/M66-122</strain>
    </source>
</reference>
<feature type="compositionally biased region" description="Basic and acidic residues" evidence="8">
    <location>
        <begin position="1172"/>
        <end position="1184"/>
    </location>
</feature>
<feature type="compositionally biased region" description="Acidic residues" evidence="8">
    <location>
        <begin position="246"/>
        <end position="260"/>
    </location>
</feature>
<feature type="region of interest" description="Disordered" evidence="8">
    <location>
        <begin position="1496"/>
        <end position="1538"/>
    </location>
</feature>
<dbReference type="InterPro" id="IPR003960">
    <property type="entry name" value="ATPase_AAA_CS"/>
</dbReference>
<sequence>MAKRKRGDALAPFDPNMSDPEDETFDIKAASPPHSRKKPRSGRDHRPSARRRNKYKGSDLDDDDDVLEDSEDEGSFDDGQDDDEEDEPPISEHTGRRIRKAAAKAVTYRESSNEEDDPLQETEDQEQSDGPKKVPQRSKSKIIKLKIPPGNNPPVATRRTTRARTADAEETFVELTNSGRHAKVARASKSKSPETLVRSTRTTRGGKAPKKSMPPVEEATQESSIIDKDVGQSDGTKEDPVKPADDEGLDADAEDGDQDVVMDTVEPNEQPEEDDDDDGPITRRTRGARTNIAEPAADVVPEPEANPAPNRRLTRRSNVRKPAHEQSSDFEPEPDNESADGNHNMSDDDGGHEDGGDWIPISRGKKSSNRKRKSKRGSQETDDSGDELDKDELAEEALDLREASESRARPRRRRRSPELLSQDLPSKRARNPVNYALQPLNQFNIEEEIEDAPAPTSSRRRGARAVGGWERSLHTVAGPFGGISDGAGAAFTGPWGSGAAEAAGGADSDDSDEEMGQRSNITGAGNIGTNQTQGLAAGGPAAPGQPLNLEALGGTGSAALNVGRIKNQKALADADPLGVDLSVDFSQVGGMQSHIEQLKEMVQLPLLYPDMYTRFHVTPPRGVLFHGPPGTGKTLLARALSNSIGLNGRKIAFYMRKGADALSKWVGEAERQLRLLFEEARRTQPSIIFFDEIDGLAPVRSSKQEQIHASIVSTLLALMDGMDGRGQVIVIGATNRPDNIDPALRRPGRFDREFYFPLPDAGARKAILDIHTKDWGLPDQFRMALARETKGYGGADLRALCTEAALNSIQRTYPQIYSSQEKLVVDPSKVVVHLTDFSKAKKKLVPSSQRQGGSEAYPLPASIEPLLRDQLQAMKVALDSTFPRKKTPTALEDAMFEPYDDDDFGFAREALQEDLERSRVFRPRFCITGSPGMGQGYLSAAIMHYFEGVHVQIFDLPTLLGTGQTVEQALVSQFAEVKRHKPSVIFIPNVDTWYPTLAGPALTAFLSMLRSIQPNDPVLLLATAETESKHLDNDLKRDLFGYSDRSIIDIARPVKENRQEYFKAVIEHIRRFPKDFPDPANRKKRVLEELPVAPPPPPKELTEQEIKEQGLRYRQLLNHMKVHLQPIMDQINRKYKKFRSPAIPQTAYQYLLDEVDPNYVRPDIAGAVPRPYEPDKDKDGDPGLRDTATGKFFYNLDIQSIEERLANGYYIKPKAFLKDVHTLKHDATALGDRERYLKASELFSNVEVDIEDIDMKFRQVDWDDEYRKEQARREQKAERARKKKAMQAIADSVQSDVSHREGQSQGDGQRPQGSATTTAHFQLIGATANASAQDSDQHPSTNGVSVPSRAADEDAPMDNAGMQPPSQWPPIEAGSVHTSTRATIGGNTTQISQFSQISQVSAIQSLPPGVSPSALINDASTTKTSDPSNRSSNFTQLTNGTHHEPPSSPADGIPDTQLLTQPLTQPPPSGSQNTSSEEQWIHSQAHGLARGYAQSGFSQSSYSSSGPKSHIPSMTNLLNDPSPDDESHRQSISSGSALVEFDEGAASSFLEELTKRTSGCTIEQLQQINREIMAEIWRSRHENNRMKVYRSVTRVFNEAISDIESMQQMMILSQELR</sequence>
<dbReference type="InterPro" id="IPR027417">
    <property type="entry name" value="P-loop_NTPase"/>
</dbReference>
<protein>
    <submittedName>
        <fullName evidence="10">TAT-binding protein-like protein 7, AAA ATPase</fullName>
    </submittedName>
</protein>
<feature type="domain" description="AAA+ ATPase" evidence="9">
    <location>
        <begin position="619"/>
        <end position="760"/>
    </location>
</feature>
<dbReference type="GO" id="GO:0005634">
    <property type="term" value="C:nucleus"/>
    <property type="evidence" value="ECO:0007669"/>
    <property type="project" value="UniProtKB-SubCell"/>
</dbReference>
<dbReference type="GO" id="GO:0016887">
    <property type="term" value="F:ATP hydrolysis activity"/>
    <property type="evidence" value="ECO:0007669"/>
    <property type="project" value="InterPro"/>
</dbReference>
<accession>A0AAN9U6I4</accession>
<feature type="compositionally biased region" description="Low complexity" evidence="8">
    <location>
        <begin position="497"/>
        <end position="506"/>
    </location>
</feature>
<dbReference type="CDD" id="cd05491">
    <property type="entry name" value="Bromo_TBP7_like"/>
    <property type="match status" value="1"/>
</dbReference>
<dbReference type="PROSITE" id="PS00674">
    <property type="entry name" value="AAA"/>
    <property type="match status" value="1"/>
</dbReference>
<dbReference type="Pfam" id="PF00004">
    <property type="entry name" value="AAA"/>
    <property type="match status" value="2"/>
</dbReference>
<feature type="region of interest" description="Disordered" evidence="8">
    <location>
        <begin position="1165"/>
        <end position="1184"/>
    </location>
</feature>
<feature type="compositionally biased region" description="Polar residues" evidence="8">
    <location>
        <begin position="1329"/>
        <end position="1345"/>
    </location>
</feature>
<feature type="compositionally biased region" description="Acidic residues" evidence="8">
    <location>
        <begin position="60"/>
        <end position="89"/>
    </location>
</feature>
<gene>
    <name evidence="10" type="primary">YTA7</name>
    <name evidence="10" type="ORF">SLS62_011243</name>
</gene>
<feature type="compositionally biased region" description="Basic residues" evidence="8">
    <location>
        <begin position="312"/>
        <end position="321"/>
    </location>
</feature>
<dbReference type="PANTHER" id="PTHR23069">
    <property type="entry name" value="AAA DOMAIN-CONTAINING"/>
    <property type="match status" value="1"/>
</dbReference>
<evidence type="ECO:0000256" key="1">
    <source>
        <dbReference type="ARBA" id="ARBA00004123"/>
    </source>
</evidence>
<feature type="compositionally biased region" description="Low complexity" evidence="8">
    <location>
        <begin position="1496"/>
        <end position="1513"/>
    </location>
</feature>
<feature type="compositionally biased region" description="Polar residues" evidence="8">
    <location>
        <begin position="1303"/>
        <end position="1315"/>
    </location>
</feature>
<dbReference type="GO" id="GO:0006334">
    <property type="term" value="P:nucleosome assembly"/>
    <property type="evidence" value="ECO:0007669"/>
    <property type="project" value="TreeGrafter"/>
</dbReference>
<dbReference type="InterPro" id="IPR003593">
    <property type="entry name" value="AAA+_ATPase"/>
</dbReference>
<organism evidence="10 11">
    <name type="scientific">Diatrype stigma</name>
    <dbReference type="NCBI Taxonomy" id="117547"/>
    <lineage>
        <taxon>Eukaryota</taxon>
        <taxon>Fungi</taxon>
        <taxon>Dikarya</taxon>
        <taxon>Ascomycota</taxon>
        <taxon>Pezizomycotina</taxon>
        <taxon>Sordariomycetes</taxon>
        <taxon>Xylariomycetidae</taxon>
        <taxon>Xylariales</taxon>
        <taxon>Diatrypaceae</taxon>
        <taxon>Diatrype</taxon>
    </lineage>
</organism>
<dbReference type="EMBL" id="JAKJXP020000180">
    <property type="protein sequence ID" value="KAK7739625.1"/>
    <property type="molecule type" value="Genomic_DNA"/>
</dbReference>
<dbReference type="Pfam" id="PF17862">
    <property type="entry name" value="AAA_lid_3"/>
    <property type="match status" value="1"/>
</dbReference>
<proteinExistence type="inferred from homology"/>
<feature type="compositionally biased region" description="Polar residues" evidence="8">
    <location>
        <begin position="517"/>
        <end position="532"/>
    </location>
</feature>
<feature type="compositionally biased region" description="Basic residues" evidence="8">
    <location>
        <begin position="363"/>
        <end position="376"/>
    </location>
</feature>
<feature type="compositionally biased region" description="Acidic residues" evidence="8">
    <location>
        <begin position="113"/>
        <end position="127"/>
    </location>
</feature>
<dbReference type="GO" id="GO:0006337">
    <property type="term" value="P:nucleosome disassembly"/>
    <property type="evidence" value="ECO:0007669"/>
    <property type="project" value="TreeGrafter"/>
</dbReference>
<feature type="compositionally biased region" description="Acidic residues" evidence="8">
    <location>
        <begin position="380"/>
        <end position="397"/>
    </location>
</feature>
<dbReference type="SMART" id="SM00382">
    <property type="entry name" value="AAA"/>
    <property type="match status" value="2"/>
</dbReference>
<feature type="region of interest" description="Disordered" evidence="8">
    <location>
        <begin position="1329"/>
        <end position="1373"/>
    </location>
</feature>
<dbReference type="PANTHER" id="PTHR23069:SF0">
    <property type="entry name" value="TAT-BINDING HOMOLOG 7"/>
    <property type="match status" value="1"/>
</dbReference>
<feature type="region of interest" description="Disordered" evidence="8">
    <location>
        <begin position="1273"/>
        <end position="1315"/>
    </location>
</feature>
<feature type="compositionally biased region" description="Polar residues" evidence="8">
    <location>
        <begin position="1418"/>
        <end position="1440"/>
    </location>
</feature>
<feature type="region of interest" description="Disordered" evidence="8">
    <location>
        <begin position="1"/>
        <end position="466"/>
    </location>
</feature>
<dbReference type="SUPFAM" id="SSF52540">
    <property type="entry name" value="P-loop containing nucleoside triphosphate hydrolases"/>
    <property type="match status" value="2"/>
</dbReference>
<dbReference type="Gene3D" id="1.10.8.60">
    <property type="match status" value="1"/>
</dbReference>
<feature type="compositionally biased region" description="Basic residues" evidence="8">
    <location>
        <begin position="180"/>
        <end position="189"/>
    </location>
</feature>
<feature type="region of interest" description="Disordered" evidence="8">
    <location>
        <begin position="1411"/>
        <end position="1482"/>
    </location>
</feature>
<keyword evidence="11" id="KW-1185">Reference proteome</keyword>